<dbReference type="InParanoid" id="E1ZME0"/>
<feature type="transmembrane region" description="Helical" evidence="7">
    <location>
        <begin position="134"/>
        <end position="154"/>
    </location>
</feature>
<evidence type="ECO:0000256" key="5">
    <source>
        <dbReference type="ARBA" id="ARBA00022989"/>
    </source>
</evidence>
<keyword evidence="4" id="KW-0732">Signal</keyword>
<dbReference type="KEGG" id="cvr:CHLNCDRAFT_26223"/>
<dbReference type="Pfam" id="PF04080">
    <property type="entry name" value="Per1"/>
    <property type="match status" value="1"/>
</dbReference>
<dbReference type="InterPro" id="IPR007217">
    <property type="entry name" value="Per1-like"/>
</dbReference>
<dbReference type="GO" id="GO:0006506">
    <property type="term" value="P:GPI anchor biosynthetic process"/>
    <property type="evidence" value="ECO:0007669"/>
    <property type="project" value="UniProtKB-KW"/>
</dbReference>
<keyword evidence="6 7" id="KW-0472">Membrane</keyword>
<reference evidence="8 9" key="1">
    <citation type="journal article" date="2010" name="Plant Cell">
        <title>The Chlorella variabilis NC64A genome reveals adaptation to photosymbiosis, coevolution with viruses, and cryptic sex.</title>
        <authorList>
            <person name="Blanc G."/>
            <person name="Duncan G."/>
            <person name="Agarkova I."/>
            <person name="Borodovsky M."/>
            <person name="Gurnon J."/>
            <person name="Kuo A."/>
            <person name="Lindquist E."/>
            <person name="Lucas S."/>
            <person name="Pangilinan J."/>
            <person name="Polle J."/>
            <person name="Salamov A."/>
            <person name="Terry A."/>
            <person name="Yamada T."/>
            <person name="Dunigan D.D."/>
            <person name="Grigoriev I.V."/>
            <person name="Claverie J.M."/>
            <person name="Van Etten J.L."/>
        </authorList>
    </citation>
    <scope>NUCLEOTIDE SEQUENCE [LARGE SCALE GENOMIC DNA]</scope>
    <source>
        <strain evidence="8 9">NC64A</strain>
    </source>
</reference>
<dbReference type="GeneID" id="17352397"/>
<comment type="similarity">
    <text evidence="7">Belongs to the PGAP3 family.</text>
</comment>
<dbReference type="OrthoDB" id="419770at2759"/>
<dbReference type="GO" id="GO:0005789">
    <property type="term" value="C:endoplasmic reticulum membrane"/>
    <property type="evidence" value="ECO:0007669"/>
    <property type="project" value="TreeGrafter"/>
</dbReference>
<dbReference type="PANTHER" id="PTHR13148">
    <property type="entry name" value="PER1-RELATED"/>
    <property type="match status" value="1"/>
</dbReference>
<dbReference type="PANTHER" id="PTHR13148:SF0">
    <property type="entry name" value="POST-GPI ATTACHMENT TO PROTEINS FACTOR 3"/>
    <property type="match status" value="1"/>
</dbReference>
<name>E1ZME0_CHLVA</name>
<evidence type="ECO:0000256" key="1">
    <source>
        <dbReference type="ARBA" id="ARBA00004127"/>
    </source>
</evidence>
<dbReference type="EMBL" id="GL433853">
    <property type="protein sequence ID" value="EFN53094.1"/>
    <property type="molecule type" value="Genomic_DNA"/>
</dbReference>
<keyword evidence="7" id="KW-0333">Golgi apparatus</keyword>
<dbReference type="Proteomes" id="UP000008141">
    <property type="component" value="Unassembled WGS sequence"/>
</dbReference>
<feature type="transmembrane region" description="Helical" evidence="7">
    <location>
        <begin position="108"/>
        <end position="127"/>
    </location>
</feature>
<keyword evidence="2 7" id="KW-0337">GPI-anchor biosynthesis</keyword>
<dbReference type="FunCoup" id="E1ZME0">
    <property type="interactions" value="1526"/>
</dbReference>
<evidence type="ECO:0000256" key="7">
    <source>
        <dbReference type="RuleBase" id="RU365066"/>
    </source>
</evidence>
<dbReference type="OMA" id="WNIWDIE"/>
<dbReference type="GO" id="GO:0000139">
    <property type="term" value="C:Golgi membrane"/>
    <property type="evidence" value="ECO:0007669"/>
    <property type="project" value="UniProtKB-SubCell"/>
</dbReference>
<evidence type="ECO:0000256" key="6">
    <source>
        <dbReference type="ARBA" id="ARBA00023136"/>
    </source>
</evidence>
<protein>
    <recommendedName>
        <fullName evidence="7">Post-GPI attachment to proteins factor 3</fullName>
    </recommendedName>
</protein>
<organism evidence="9">
    <name type="scientific">Chlorella variabilis</name>
    <name type="common">Green alga</name>
    <dbReference type="NCBI Taxonomy" id="554065"/>
    <lineage>
        <taxon>Eukaryota</taxon>
        <taxon>Viridiplantae</taxon>
        <taxon>Chlorophyta</taxon>
        <taxon>core chlorophytes</taxon>
        <taxon>Trebouxiophyceae</taxon>
        <taxon>Chlorellales</taxon>
        <taxon>Chlorellaceae</taxon>
        <taxon>Chlorella clade</taxon>
        <taxon>Chlorella</taxon>
    </lineage>
</organism>
<evidence type="ECO:0000256" key="3">
    <source>
        <dbReference type="ARBA" id="ARBA00022692"/>
    </source>
</evidence>
<feature type="non-terminal residue" evidence="8">
    <location>
        <position position="1"/>
    </location>
</feature>
<proteinExistence type="inferred from homology"/>
<comment type="function">
    <text evidence="7">Involved in the lipid remodeling steps of GPI-anchor maturation.</text>
</comment>
<accession>E1ZME0</accession>
<dbReference type="RefSeq" id="XP_005845196.1">
    <property type="nucleotide sequence ID" value="XM_005845134.1"/>
</dbReference>
<evidence type="ECO:0000313" key="8">
    <source>
        <dbReference type="EMBL" id="EFN53094.1"/>
    </source>
</evidence>
<dbReference type="AlphaFoldDB" id="E1ZME0"/>
<keyword evidence="5 7" id="KW-1133">Transmembrane helix</keyword>
<keyword evidence="3 7" id="KW-0812">Transmembrane</keyword>
<evidence type="ECO:0000256" key="2">
    <source>
        <dbReference type="ARBA" id="ARBA00022502"/>
    </source>
</evidence>
<feature type="transmembrane region" description="Helical" evidence="7">
    <location>
        <begin position="45"/>
        <end position="66"/>
    </location>
</feature>
<feature type="transmembrane region" description="Helical" evidence="7">
    <location>
        <begin position="160"/>
        <end position="181"/>
    </location>
</feature>
<feature type="transmembrane region" description="Helical" evidence="7">
    <location>
        <begin position="193"/>
        <end position="211"/>
    </location>
</feature>
<comment type="subcellular location">
    <subcellularLocation>
        <location evidence="1">Endomembrane system</location>
        <topology evidence="1">Multi-pass membrane protein</topology>
    </subcellularLocation>
    <subcellularLocation>
        <location evidence="7">Golgi apparatus membrane</location>
        <topology evidence="7">Multi-pass membrane protein</topology>
    </subcellularLocation>
</comment>
<sequence>WDCPADCSYVCMWLMERSRPSDAGPVQKYYGKWPFRRWMGMQEPAAVLFSLLNLAAHAHCLARFVAARGGGYPYRWLWGGYMALSINAWLWSAVFHSRDTRLTERLDYFSAALLIFFNLFLCLVRTARLRSAAAMLAAAAPLAAFLASHFRFMLLVLFDYAYHVKVCIAAGAAQSALWLGWAAATAPAGRRHLLAFILLVNACMALEVLDFPPLWHALDAHSLWHAATAPLVYLFYQFIVADVAPATATSPSPSPAAKAKHNLQRAAAFINHGR</sequence>
<feature type="transmembrane region" description="Helical" evidence="7">
    <location>
        <begin position="78"/>
        <end position="96"/>
    </location>
</feature>
<dbReference type="GO" id="GO:0016788">
    <property type="term" value="F:hydrolase activity, acting on ester bonds"/>
    <property type="evidence" value="ECO:0007669"/>
    <property type="project" value="TreeGrafter"/>
</dbReference>
<evidence type="ECO:0000313" key="9">
    <source>
        <dbReference type="Proteomes" id="UP000008141"/>
    </source>
</evidence>
<dbReference type="eggNOG" id="KOG2970">
    <property type="taxonomic scope" value="Eukaryota"/>
</dbReference>
<dbReference type="STRING" id="554065.E1ZME0"/>
<evidence type="ECO:0000256" key="4">
    <source>
        <dbReference type="ARBA" id="ARBA00022729"/>
    </source>
</evidence>
<gene>
    <name evidence="8" type="ORF">CHLNCDRAFT_26223</name>
</gene>
<keyword evidence="9" id="KW-1185">Reference proteome</keyword>
<feature type="transmembrane region" description="Helical" evidence="7">
    <location>
        <begin position="223"/>
        <end position="244"/>
    </location>
</feature>